<organism evidence="6 7">
    <name type="scientific">Bradyrhizobium uaiense</name>
    <dbReference type="NCBI Taxonomy" id="2594946"/>
    <lineage>
        <taxon>Bacteria</taxon>
        <taxon>Pseudomonadati</taxon>
        <taxon>Pseudomonadota</taxon>
        <taxon>Alphaproteobacteria</taxon>
        <taxon>Hyphomicrobiales</taxon>
        <taxon>Nitrobacteraceae</taxon>
        <taxon>Bradyrhizobium</taxon>
    </lineage>
</organism>
<accession>A0A6P1B975</accession>
<keyword evidence="1" id="KW-0805">Transcription regulation</keyword>
<feature type="compositionally biased region" description="Basic and acidic residues" evidence="4">
    <location>
        <begin position="310"/>
        <end position="324"/>
    </location>
</feature>
<dbReference type="Proteomes" id="UP000468531">
    <property type="component" value="Unassembled WGS sequence"/>
</dbReference>
<dbReference type="GO" id="GO:0003700">
    <property type="term" value="F:DNA-binding transcription factor activity"/>
    <property type="evidence" value="ECO:0007669"/>
    <property type="project" value="InterPro"/>
</dbReference>
<dbReference type="InterPro" id="IPR018060">
    <property type="entry name" value="HTH_AraC"/>
</dbReference>
<feature type="domain" description="HTH araC/xylS-type" evidence="5">
    <location>
        <begin position="215"/>
        <end position="314"/>
    </location>
</feature>
<dbReference type="EMBL" id="VKHP01000008">
    <property type="protein sequence ID" value="NEU94978.1"/>
    <property type="molecule type" value="Genomic_DNA"/>
</dbReference>
<dbReference type="PRINTS" id="PR00032">
    <property type="entry name" value="HTHARAC"/>
</dbReference>
<keyword evidence="3" id="KW-0804">Transcription</keyword>
<keyword evidence="7" id="KW-1185">Reference proteome</keyword>
<name>A0A6P1B975_9BRAD</name>
<protein>
    <submittedName>
        <fullName evidence="6">Helix-turn-helix domain-containing protein</fullName>
    </submittedName>
</protein>
<evidence type="ECO:0000256" key="4">
    <source>
        <dbReference type="SAM" id="MobiDB-lite"/>
    </source>
</evidence>
<evidence type="ECO:0000313" key="7">
    <source>
        <dbReference type="Proteomes" id="UP000468531"/>
    </source>
</evidence>
<dbReference type="PROSITE" id="PS01124">
    <property type="entry name" value="HTH_ARAC_FAMILY_2"/>
    <property type="match status" value="1"/>
</dbReference>
<comment type="caution">
    <text evidence="6">The sequence shown here is derived from an EMBL/GenBank/DDBJ whole genome shotgun (WGS) entry which is preliminary data.</text>
</comment>
<evidence type="ECO:0000259" key="5">
    <source>
        <dbReference type="PROSITE" id="PS01124"/>
    </source>
</evidence>
<reference evidence="6 7" key="1">
    <citation type="journal article" date="2020" name="Arch. Microbiol.">
        <title>Bradyrhizobium uaiense sp. nov., a new highly efficient cowpea symbiont.</title>
        <authorList>
            <person name="Cabral Michel D."/>
            <person name="Azarias Guimaraes A."/>
            <person name="Martins da Costa E."/>
            <person name="Soares de Carvalho T."/>
            <person name="Balsanelli E."/>
            <person name="Willems A."/>
            <person name="Maltempi de Souza E."/>
            <person name="de Souza Moreira F.M."/>
        </authorList>
    </citation>
    <scope>NUCLEOTIDE SEQUENCE [LARGE SCALE GENOMIC DNA]</scope>
    <source>
        <strain evidence="6 7">UFLA 03-164</strain>
    </source>
</reference>
<dbReference type="PANTHER" id="PTHR46796:SF6">
    <property type="entry name" value="ARAC SUBFAMILY"/>
    <property type="match status" value="1"/>
</dbReference>
<sequence length="332" mass="36959">MLTFSTEALRPQDRFEHWCDVRGKSLFGVTIELERDRRPDFRGRFSATPVGDAMLAEMSASSYRVSRTSSDIARVPSNSLHLAWQVRGPGHMNIGRDRVQWVGNGDLVFGHSNLPFASTPDRTDGFHFFSLKIPVTSDLVLGARIEDVPPVMLARDAHLTRLVGAMFRSMTRDPAQAGQFAGEVTHMVRLALLARGRLRPRLDEIRAALHAGYLHAAHEILLRDLHRASLTPAAVATELGISLRQLHALFEPTGLSFARTLTATRLQEARRLLYAKQERGIDEIAFACGFDSIATFYRVFRAAYGMTPGDARRVPPPDRDDVSSNRHPALAL</sequence>
<dbReference type="PROSITE" id="PS00041">
    <property type="entry name" value="HTH_ARAC_FAMILY_1"/>
    <property type="match status" value="1"/>
</dbReference>
<proteinExistence type="predicted"/>
<dbReference type="InterPro" id="IPR050204">
    <property type="entry name" value="AraC_XylS_family_regulators"/>
</dbReference>
<dbReference type="RefSeq" id="WP_163150759.1">
    <property type="nucleotide sequence ID" value="NZ_VKHP01000008.1"/>
</dbReference>
<dbReference type="SMART" id="SM00342">
    <property type="entry name" value="HTH_ARAC"/>
    <property type="match status" value="1"/>
</dbReference>
<dbReference type="Pfam" id="PF12833">
    <property type="entry name" value="HTH_18"/>
    <property type="match status" value="1"/>
</dbReference>
<evidence type="ECO:0000313" key="6">
    <source>
        <dbReference type="EMBL" id="NEU94978.1"/>
    </source>
</evidence>
<dbReference type="PANTHER" id="PTHR46796">
    <property type="entry name" value="HTH-TYPE TRANSCRIPTIONAL ACTIVATOR RHAS-RELATED"/>
    <property type="match status" value="1"/>
</dbReference>
<dbReference type="InterPro" id="IPR009057">
    <property type="entry name" value="Homeodomain-like_sf"/>
</dbReference>
<dbReference type="GO" id="GO:0043565">
    <property type="term" value="F:sequence-specific DNA binding"/>
    <property type="evidence" value="ECO:0007669"/>
    <property type="project" value="InterPro"/>
</dbReference>
<feature type="region of interest" description="Disordered" evidence="4">
    <location>
        <begin position="310"/>
        <end position="332"/>
    </location>
</feature>
<keyword evidence="2" id="KW-0238">DNA-binding</keyword>
<evidence type="ECO:0000256" key="2">
    <source>
        <dbReference type="ARBA" id="ARBA00023125"/>
    </source>
</evidence>
<evidence type="ECO:0000256" key="1">
    <source>
        <dbReference type="ARBA" id="ARBA00023015"/>
    </source>
</evidence>
<dbReference type="InterPro" id="IPR020449">
    <property type="entry name" value="Tscrpt_reg_AraC-type_HTH"/>
</dbReference>
<dbReference type="Gene3D" id="1.10.10.60">
    <property type="entry name" value="Homeodomain-like"/>
    <property type="match status" value="1"/>
</dbReference>
<dbReference type="AlphaFoldDB" id="A0A6P1B975"/>
<evidence type="ECO:0000256" key="3">
    <source>
        <dbReference type="ARBA" id="ARBA00023163"/>
    </source>
</evidence>
<dbReference type="InterPro" id="IPR018062">
    <property type="entry name" value="HTH_AraC-typ_CS"/>
</dbReference>
<dbReference type="SUPFAM" id="SSF46689">
    <property type="entry name" value="Homeodomain-like"/>
    <property type="match status" value="1"/>
</dbReference>
<gene>
    <name evidence="6" type="ORF">FNJ47_03840</name>
</gene>